<reference evidence="9 10" key="1">
    <citation type="submission" date="2018-02" db="EMBL/GenBank/DDBJ databases">
        <title>Genome sequence of the basidiomycete white-rot fungus Phlebia centrifuga.</title>
        <authorList>
            <person name="Granchi Z."/>
            <person name="Peng M."/>
            <person name="de Vries R.P."/>
            <person name="Hilden K."/>
            <person name="Makela M.R."/>
            <person name="Grigoriev I."/>
            <person name="Riley R."/>
        </authorList>
    </citation>
    <scope>NUCLEOTIDE SEQUENCE [LARGE SCALE GENOMIC DNA]</scope>
    <source>
        <strain evidence="9 10">FBCC195</strain>
    </source>
</reference>
<evidence type="ECO:0000313" key="10">
    <source>
        <dbReference type="Proteomes" id="UP000186601"/>
    </source>
</evidence>
<dbReference type="Proteomes" id="UP000186601">
    <property type="component" value="Unassembled WGS sequence"/>
</dbReference>
<dbReference type="EMBL" id="MLYV02000961">
    <property type="protein sequence ID" value="PSR74744.1"/>
    <property type="molecule type" value="Genomic_DNA"/>
</dbReference>
<dbReference type="GO" id="GO:0004096">
    <property type="term" value="F:catalase activity"/>
    <property type="evidence" value="ECO:0007669"/>
    <property type="project" value="InterPro"/>
</dbReference>
<dbReference type="PROSITE" id="PS51402">
    <property type="entry name" value="CATALASE_3"/>
    <property type="match status" value="1"/>
</dbReference>
<evidence type="ECO:0000313" key="9">
    <source>
        <dbReference type="EMBL" id="PSR74744.1"/>
    </source>
</evidence>
<dbReference type="GO" id="GO:0005739">
    <property type="term" value="C:mitochondrion"/>
    <property type="evidence" value="ECO:0007669"/>
    <property type="project" value="TreeGrafter"/>
</dbReference>
<feature type="signal peptide" evidence="7">
    <location>
        <begin position="1"/>
        <end position="21"/>
    </location>
</feature>
<evidence type="ECO:0000256" key="1">
    <source>
        <dbReference type="ARBA" id="ARBA00005329"/>
    </source>
</evidence>
<keyword evidence="10" id="KW-1185">Reference proteome</keyword>
<evidence type="ECO:0000256" key="3">
    <source>
        <dbReference type="ARBA" id="ARBA00022617"/>
    </source>
</evidence>
<dbReference type="InterPro" id="IPR020835">
    <property type="entry name" value="Catalase_sf"/>
</dbReference>
<dbReference type="PANTHER" id="PTHR11465:SF9">
    <property type="entry name" value="CATALASE"/>
    <property type="match status" value="1"/>
</dbReference>
<dbReference type="GO" id="GO:0042744">
    <property type="term" value="P:hydrogen peroxide catabolic process"/>
    <property type="evidence" value="ECO:0007669"/>
    <property type="project" value="TreeGrafter"/>
</dbReference>
<keyword evidence="4" id="KW-0479">Metal-binding</keyword>
<dbReference type="InterPro" id="IPR011614">
    <property type="entry name" value="Catalase_core"/>
</dbReference>
<keyword evidence="6" id="KW-0408">Iron</keyword>
<dbReference type="Gene3D" id="2.40.180.10">
    <property type="entry name" value="Catalase core domain"/>
    <property type="match status" value="2"/>
</dbReference>
<dbReference type="GO" id="GO:0005777">
    <property type="term" value="C:peroxisome"/>
    <property type="evidence" value="ECO:0007669"/>
    <property type="project" value="TreeGrafter"/>
</dbReference>
<evidence type="ECO:0000256" key="5">
    <source>
        <dbReference type="ARBA" id="ARBA00023002"/>
    </source>
</evidence>
<dbReference type="STRING" id="98765.A0A2R6NQC0"/>
<feature type="domain" description="Catalase core" evidence="8">
    <location>
        <begin position="66"/>
        <end position="251"/>
    </location>
</feature>
<name>A0A2R6NQC0_9APHY</name>
<dbReference type="PANTHER" id="PTHR11465">
    <property type="entry name" value="CATALASE"/>
    <property type="match status" value="1"/>
</dbReference>
<keyword evidence="5" id="KW-0560">Oxidoreductase</keyword>
<dbReference type="AlphaFoldDB" id="A0A2R6NQC0"/>
<feature type="chain" id="PRO_5015307089" description="Catalase core domain-containing protein" evidence="7">
    <location>
        <begin position="22"/>
        <end position="251"/>
    </location>
</feature>
<comment type="similarity">
    <text evidence="1">Belongs to the catalase family.</text>
</comment>
<keyword evidence="3" id="KW-0349">Heme</keyword>
<dbReference type="InterPro" id="IPR018028">
    <property type="entry name" value="Catalase"/>
</dbReference>
<evidence type="ECO:0000256" key="4">
    <source>
        <dbReference type="ARBA" id="ARBA00022723"/>
    </source>
</evidence>
<organism evidence="9 10">
    <name type="scientific">Hermanssonia centrifuga</name>
    <dbReference type="NCBI Taxonomy" id="98765"/>
    <lineage>
        <taxon>Eukaryota</taxon>
        <taxon>Fungi</taxon>
        <taxon>Dikarya</taxon>
        <taxon>Basidiomycota</taxon>
        <taxon>Agaricomycotina</taxon>
        <taxon>Agaricomycetes</taxon>
        <taxon>Polyporales</taxon>
        <taxon>Meruliaceae</taxon>
        <taxon>Hermanssonia</taxon>
    </lineage>
</organism>
<evidence type="ECO:0000256" key="7">
    <source>
        <dbReference type="SAM" id="SignalP"/>
    </source>
</evidence>
<sequence length="251" mass="27873">MTHFSLKVLLSLACLLSGTAAYFPGQNAPGLARDTAPASQYTFDINAGAELQTETSEKSAPDLDFTTEGGAPYSMPYDYQRIGSDAGAHGYFEVTNAAFAKNYTIIFRTRQGILDIIMNNTPVFFIRDPTKFPHFIHVQNFTNAEATSLQGENPDFATQDLFEAIQNQTYPGWTLFAQVLTPEQAETFKDWGFDDVPKVEIGRFYLTENPTNYFAEIEQAAFSPGRTVPGWEPSADPVLQSRLFSYGGQRP</sequence>
<evidence type="ECO:0000259" key="8">
    <source>
        <dbReference type="SMART" id="SM01060"/>
    </source>
</evidence>
<dbReference type="SUPFAM" id="SSF56634">
    <property type="entry name" value="Heme-dependent catalase-like"/>
    <property type="match status" value="1"/>
</dbReference>
<protein>
    <recommendedName>
        <fullName evidence="8">Catalase core domain-containing protein</fullName>
    </recommendedName>
</protein>
<evidence type="ECO:0000256" key="6">
    <source>
        <dbReference type="ARBA" id="ARBA00023004"/>
    </source>
</evidence>
<dbReference type="OrthoDB" id="6880011at2759"/>
<keyword evidence="7" id="KW-0732">Signal</keyword>
<comment type="caution">
    <text evidence="9">The sequence shown here is derived from an EMBL/GenBank/DDBJ whole genome shotgun (WGS) entry which is preliminary data.</text>
</comment>
<keyword evidence="2" id="KW-0575">Peroxidase</keyword>
<dbReference type="Pfam" id="PF00199">
    <property type="entry name" value="Catalase"/>
    <property type="match status" value="1"/>
</dbReference>
<evidence type="ECO:0000256" key="2">
    <source>
        <dbReference type="ARBA" id="ARBA00022559"/>
    </source>
</evidence>
<dbReference type="SMART" id="SM01060">
    <property type="entry name" value="Catalase"/>
    <property type="match status" value="1"/>
</dbReference>
<dbReference type="GO" id="GO:0020037">
    <property type="term" value="F:heme binding"/>
    <property type="evidence" value="ECO:0007669"/>
    <property type="project" value="InterPro"/>
</dbReference>
<accession>A0A2R6NQC0</accession>
<dbReference type="GO" id="GO:0042542">
    <property type="term" value="P:response to hydrogen peroxide"/>
    <property type="evidence" value="ECO:0007669"/>
    <property type="project" value="TreeGrafter"/>
</dbReference>
<gene>
    <name evidence="9" type="ORF">PHLCEN_2v9623</name>
</gene>
<proteinExistence type="inferred from homology"/>